<evidence type="ECO:0000313" key="8">
    <source>
        <dbReference type="Proteomes" id="UP000679307"/>
    </source>
</evidence>
<accession>A0ABX8EH09</accession>
<keyword evidence="8" id="KW-1185">Reference proteome</keyword>
<evidence type="ECO:0000313" key="7">
    <source>
        <dbReference type="EMBL" id="QVT79798.1"/>
    </source>
</evidence>
<dbReference type="PROSITE" id="PS50801">
    <property type="entry name" value="STAS"/>
    <property type="match status" value="1"/>
</dbReference>
<proteinExistence type="predicted"/>
<feature type="transmembrane region" description="Helical" evidence="5">
    <location>
        <begin position="186"/>
        <end position="206"/>
    </location>
</feature>
<keyword evidence="2 5" id="KW-0812">Transmembrane</keyword>
<feature type="transmembrane region" description="Helical" evidence="5">
    <location>
        <begin position="110"/>
        <end position="131"/>
    </location>
</feature>
<name>A0ABX8EH09_9ACTN</name>
<keyword evidence="4 5" id="KW-0472">Membrane</keyword>
<evidence type="ECO:0000256" key="5">
    <source>
        <dbReference type="SAM" id="Phobius"/>
    </source>
</evidence>
<evidence type="ECO:0000256" key="3">
    <source>
        <dbReference type="ARBA" id="ARBA00022989"/>
    </source>
</evidence>
<dbReference type="EMBL" id="CP075371">
    <property type="protein sequence ID" value="QVT79798.1"/>
    <property type="molecule type" value="Genomic_DNA"/>
</dbReference>
<feature type="domain" description="STAS" evidence="6">
    <location>
        <begin position="443"/>
        <end position="554"/>
    </location>
</feature>
<dbReference type="Pfam" id="PF01740">
    <property type="entry name" value="STAS"/>
    <property type="match status" value="1"/>
</dbReference>
<sequence>MGTRRHIIEGPASPTTVQRLTRLLPQREDLAAVRRHPRQDLVAGVTVAIVALPLALAFGVASGLGAQAGLATAVVAGIVAAVLGGSNVQVSGPTGAMTVVLVPVAHQHGATGVLMVGFLAGIVLVLMAVAGSGRYVRFLPVSVIEGFTAGIAVVIALQQVPFALGVSDPTGEKVWATAADAAATWLAHPQAAPVVVSLGVAALMLLGGRWRPGVPFSLVGVAIATLVTQVWDAGLVPLGDLPATLPAPSLDFVDLGAVSTLATAALAIAALAALESLLCATVADAMTVDQHHDPDRELFGQGVANMVVPLFGGIPATAAIARTAVNVRAGATSRLAAVSHAVVLLLLVLVAAPLVSAVPLAALAGVLFATCVRMVEAGALRALVRSTPSDGVIVLLTFSVTVALDLVTAVGVGVAVAVALALRSVARSARIEQVPLEVGDHGAEEHALLAEHIVVYRIDGPLFFGAAHRLLLELPDILQVDVVVLRMSRVTTLDATGATVLGDAIERLGRRGIVVLLSGVTAQHEIVLGRLGSTADLRAAGRILPDTPAAIAEARRLLALAGRTPTDEREADRA</sequence>
<dbReference type="Pfam" id="PF00916">
    <property type="entry name" value="Sulfate_transp"/>
    <property type="match status" value="1"/>
</dbReference>
<evidence type="ECO:0000256" key="1">
    <source>
        <dbReference type="ARBA" id="ARBA00004141"/>
    </source>
</evidence>
<evidence type="ECO:0000256" key="2">
    <source>
        <dbReference type="ARBA" id="ARBA00022692"/>
    </source>
</evidence>
<reference evidence="7 8" key="1">
    <citation type="submission" date="2021-05" db="EMBL/GenBank/DDBJ databases">
        <title>Complete genome of Nocardioides aquaticus KCTC 9944T isolated from meromictic and hypersaline Ekho Lake, Antarctica.</title>
        <authorList>
            <person name="Hwang K."/>
            <person name="Kim K.M."/>
            <person name="Choe H."/>
        </authorList>
    </citation>
    <scope>NUCLEOTIDE SEQUENCE [LARGE SCALE GENOMIC DNA]</scope>
    <source>
        <strain evidence="7 8">KCTC 9944</strain>
    </source>
</reference>
<dbReference type="InterPro" id="IPR001902">
    <property type="entry name" value="SLC26A/SulP_fam"/>
</dbReference>
<keyword evidence="3 5" id="KW-1133">Transmembrane helix</keyword>
<evidence type="ECO:0000256" key="4">
    <source>
        <dbReference type="ARBA" id="ARBA00023136"/>
    </source>
</evidence>
<feature type="transmembrane region" description="Helical" evidence="5">
    <location>
        <begin position="218"/>
        <end position="238"/>
    </location>
</feature>
<protein>
    <submittedName>
        <fullName evidence="7">C4-dicarboxylic acid transporter DauA</fullName>
    </submittedName>
</protein>
<feature type="transmembrane region" description="Helical" evidence="5">
    <location>
        <begin position="41"/>
        <end position="61"/>
    </location>
</feature>
<dbReference type="PANTHER" id="PTHR11814">
    <property type="entry name" value="SULFATE TRANSPORTER"/>
    <property type="match status" value="1"/>
</dbReference>
<gene>
    <name evidence="7" type="primary">dauA_3</name>
    <name evidence="7" type="ORF">ENKNEFLB_02188</name>
</gene>
<comment type="subcellular location">
    <subcellularLocation>
        <location evidence="1">Membrane</location>
        <topology evidence="1">Multi-pass membrane protein</topology>
    </subcellularLocation>
</comment>
<feature type="transmembrane region" description="Helical" evidence="5">
    <location>
        <begin position="143"/>
        <end position="166"/>
    </location>
</feature>
<evidence type="ECO:0000259" key="6">
    <source>
        <dbReference type="PROSITE" id="PS50801"/>
    </source>
</evidence>
<feature type="transmembrane region" description="Helical" evidence="5">
    <location>
        <begin position="303"/>
        <end position="321"/>
    </location>
</feature>
<dbReference type="CDD" id="cd07042">
    <property type="entry name" value="STAS_SulP_like_sulfate_transporter"/>
    <property type="match status" value="1"/>
</dbReference>
<organism evidence="7 8">
    <name type="scientific">Nocardioides aquaticus</name>
    <dbReference type="NCBI Taxonomy" id="160826"/>
    <lineage>
        <taxon>Bacteria</taxon>
        <taxon>Bacillati</taxon>
        <taxon>Actinomycetota</taxon>
        <taxon>Actinomycetes</taxon>
        <taxon>Propionibacteriales</taxon>
        <taxon>Nocardioidaceae</taxon>
        <taxon>Nocardioides</taxon>
    </lineage>
</organism>
<dbReference type="RefSeq" id="WP_246535962.1">
    <property type="nucleotide sequence ID" value="NZ_CP075371.1"/>
</dbReference>
<feature type="transmembrane region" description="Helical" evidence="5">
    <location>
        <begin position="258"/>
        <end position="283"/>
    </location>
</feature>
<dbReference type="InterPro" id="IPR011547">
    <property type="entry name" value="SLC26A/SulP_dom"/>
</dbReference>
<feature type="transmembrane region" description="Helical" evidence="5">
    <location>
        <begin position="341"/>
        <end position="372"/>
    </location>
</feature>
<dbReference type="Proteomes" id="UP000679307">
    <property type="component" value="Chromosome"/>
</dbReference>
<dbReference type="InterPro" id="IPR002645">
    <property type="entry name" value="STAS_dom"/>
</dbReference>
<feature type="transmembrane region" description="Helical" evidence="5">
    <location>
        <begin position="393"/>
        <end position="422"/>
    </location>
</feature>